<evidence type="ECO:0000313" key="1">
    <source>
        <dbReference type="EMBL" id="PTM92808.1"/>
    </source>
</evidence>
<dbReference type="Proteomes" id="UP000241247">
    <property type="component" value="Unassembled WGS sequence"/>
</dbReference>
<dbReference type="RefSeq" id="WP_170115925.1">
    <property type="nucleotide sequence ID" value="NZ_JBHEEX010000010.1"/>
</dbReference>
<dbReference type="GO" id="GO:0003677">
    <property type="term" value="F:DNA binding"/>
    <property type="evidence" value="ECO:0007669"/>
    <property type="project" value="InterPro"/>
</dbReference>
<protein>
    <submittedName>
        <fullName evidence="1">mRNA interferase MazF</fullName>
    </submittedName>
</protein>
<dbReference type="Pfam" id="PF02452">
    <property type="entry name" value="PemK_toxin"/>
    <property type="match status" value="1"/>
</dbReference>
<dbReference type="GO" id="GO:0004521">
    <property type="term" value="F:RNA endonuclease activity"/>
    <property type="evidence" value="ECO:0007669"/>
    <property type="project" value="TreeGrafter"/>
</dbReference>
<dbReference type="GO" id="GO:0006402">
    <property type="term" value="P:mRNA catabolic process"/>
    <property type="evidence" value="ECO:0007669"/>
    <property type="project" value="TreeGrafter"/>
</dbReference>
<proteinExistence type="predicted"/>
<keyword evidence="2" id="KW-1185">Reference proteome</keyword>
<comment type="caution">
    <text evidence="1">The sequence shown here is derived from an EMBL/GenBank/DDBJ whole genome shotgun (WGS) entry which is preliminary data.</text>
</comment>
<name>A0A2T5B1G5_MYCDI</name>
<dbReference type="InterPro" id="IPR011067">
    <property type="entry name" value="Plasmid_toxin/cell-grow_inhib"/>
</dbReference>
<sequence>MKLSRGDVVIAAFPGELGKPRPAVILQADELLTTYTTALACPFTTHLLDAPLLRPPVQPSAEKGLQQLSQVMVEKITPIRKEVIAQRVGRLAIHDMTRLEAALVYVVGLAHMATIPEKPEG</sequence>
<dbReference type="GO" id="GO:0016075">
    <property type="term" value="P:rRNA catabolic process"/>
    <property type="evidence" value="ECO:0007669"/>
    <property type="project" value="TreeGrafter"/>
</dbReference>
<accession>A0A2T5B1G5</accession>
<gene>
    <name evidence="1" type="ORF">C7449_107222</name>
</gene>
<dbReference type="SUPFAM" id="SSF50118">
    <property type="entry name" value="Cell growth inhibitor/plasmid maintenance toxic component"/>
    <property type="match status" value="1"/>
</dbReference>
<dbReference type="EMBL" id="PZZZ01000007">
    <property type="protein sequence ID" value="PTM92808.1"/>
    <property type="molecule type" value="Genomic_DNA"/>
</dbReference>
<reference evidence="1 2" key="1">
    <citation type="submission" date="2018-04" db="EMBL/GenBank/DDBJ databases">
        <title>Genomic Encyclopedia of Type Strains, Phase IV (KMG-IV): sequencing the most valuable type-strain genomes for metagenomic binning, comparative biology and taxonomic classification.</title>
        <authorList>
            <person name="Goeker M."/>
        </authorList>
    </citation>
    <scope>NUCLEOTIDE SEQUENCE [LARGE SCALE GENOMIC DNA]</scope>
    <source>
        <strain evidence="1 2">DSM 7138</strain>
    </source>
</reference>
<dbReference type="Gene3D" id="2.30.30.110">
    <property type="match status" value="1"/>
</dbReference>
<dbReference type="PANTHER" id="PTHR33988">
    <property type="entry name" value="ENDORIBONUCLEASE MAZF-RELATED"/>
    <property type="match status" value="1"/>
</dbReference>
<organism evidence="1 2">
    <name type="scientific">Mycoplana dimorpha</name>
    <dbReference type="NCBI Taxonomy" id="28320"/>
    <lineage>
        <taxon>Bacteria</taxon>
        <taxon>Pseudomonadati</taxon>
        <taxon>Pseudomonadota</taxon>
        <taxon>Alphaproteobacteria</taxon>
        <taxon>Hyphomicrobiales</taxon>
        <taxon>Rhizobiaceae</taxon>
        <taxon>Mycoplana</taxon>
    </lineage>
</organism>
<dbReference type="AlphaFoldDB" id="A0A2T5B1G5"/>
<dbReference type="InterPro" id="IPR003477">
    <property type="entry name" value="PemK-like"/>
</dbReference>
<evidence type="ECO:0000313" key="2">
    <source>
        <dbReference type="Proteomes" id="UP000241247"/>
    </source>
</evidence>